<dbReference type="STRING" id="1328759.A0A5C2S820"/>
<protein>
    <recommendedName>
        <fullName evidence="3">F-box domain-containing protein</fullName>
    </recommendedName>
</protein>
<evidence type="ECO:0000313" key="2">
    <source>
        <dbReference type="Proteomes" id="UP000313359"/>
    </source>
</evidence>
<reference evidence="1" key="1">
    <citation type="journal article" date="2018" name="Genome Biol. Evol.">
        <title>Genomics and development of Lentinus tigrinus, a white-rot wood-decaying mushroom with dimorphic fruiting bodies.</title>
        <authorList>
            <person name="Wu B."/>
            <person name="Xu Z."/>
            <person name="Knudson A."/>
            <person name="Carlson A."/>
            <person name="Chen N."/>
            <person name="Kovaka S."/>
            <person name="LaButti K."/>
            <person name="Lipzen A."/>
            <person name="Pennachio C."/>
            <person name="Riley R."/>
            <person name="Schakwitz W."/>
            <person name="Umezawa K."/>
            <person name="Ohm R.A."/>
            <person name="Grigoriev I.V."/>
            <person name="Nagy L.G."/>
            <person name="Gibbons J."/>
            <person name="Hibbett D."/>
        </authorList>
    </citation>
    <scope>NUCLEOTIDE SEQUENCE [LARGE SCALE GENOMIC DNA]</scope>
    <source>
        <strain evidence="1">ALCF2SS1-6</strain>
    </source>
</reference>
<gene>
    <name evidence="1" type="ORF">L227DRAFT_654036</name>
</gene>
<accession>A0A5C2S820</accession>
<dbReference type="AlphaFoldDB" id="A0A5C2S820"/>
<name>A0A5C2S820_9APHY</name>
<evidence type="ECO:0008006" key="3">
    <source>
        <dbReference type="Google" id="ProtNLM"/>
    </source>
</evidence>
<dbReference type="EMBL" id="ML122270">
    <property type="protein sequence ID" value="RPD59377.1"/>
    <property type="molecule type" value="Genomic_DNA"/>
</dbReference>
<proteinExistence type="predicted"/>
<sequence>MTPKQPRHESSLPFTSASSPKLCRLDLRSRIARPRCDYPSFSHLALGGIRLLHRRVIGLLARCPNLESLVIHNIKQGAVPNDPGFYLDLSLPHLRRVALKDLRWDFLRLYLQKIPKHPHSSLQVLGVDRELERCDAGALLLGHPISPPQTIRIGLERLPLEPSNHTLSVTFLSLQSLVRVGTTIRPSAHPATEGPDWLKRTLQDKSALRNWWDPLDDLVRVVLAALPALEVVSIAFDHFHQSAVPDLRLLPDGREPGFDSPRLRTARILFGYDGDVEYRRIVDAGQYEELLKPCETKQLSLARLLDQLETRAFDYLDRLVLRVASHFTFDEAELVQLRGCVPQVDVEYSDERPDMPLPEFAREPEASGCPLYWAGVSY</sequence>
<evidence type="ECO:0000313" key="1">
    <source>
        <dbReference type="EMBL" id="RPD59377.1"/>
    </source>
</evidence>
<organism evidence="1 2">
    <name type="scientific">Lentinus tigrinus ALCF2SS1-6</name>
    <dbReference type="NCBI Taxonomy" id="1328759"/>
    <lineage>
        <taxon>Eukaryota</taxon>
        <taxon>Fungi</taxon>
        <taxon>Dikarya</taxon>
        <taxon>Basidiomycota</taxon>
        <taxon>Agaricomycotina</taxon>
        <taxon>Agaricomycetes</taxon>
        <taxon>Polyporales</taxon>
        <taxon>Polyporaceae</taxon>
        <taxon>Lentinus</taxon>
    </lineage>
</organism>
<dbReference type="OrthoDB" id="2743765at2759"/>
<keyword evidence="2" id="KW-1185">Reference proteome</keyword>
<dbReference type="Proteomes" id="UP000313359">
    <property type="component" value="Unassembled WGS sequence"/>
</dbReference>